<evidence type="ECO:0008006" key="3">
    <source>
        <dbReference type="Google" id="ProtNLM"/>
    </source>
</evidence>
<accession>A0A3Q3H2T7</accession>
<sequence length="150" mass="16912">MVWSVSEREIGKALLGMMATSHVEFKALHDNKAVEFILRNIGGHKSCITYYANMTKVPDDPEENSAKCETNGVLQAYNETGVVDFYQTCPDCLLITYNILAERFLLSYTGQSLQTTILPKSARLPHLTFSFYLFFTDFCHKKSAPEPSAE</sequence>
<name>A0A3Q3H2T7_KRYMA</name>
<dbReference type="Proteomes" id="UP000264800">
    <property type="component" value="Unplaced"/>
</dbReference>
<keyword evidence="2" id="KW-1185">Reference proteome</keyword>
<dbReference type="Ensembl" id="ENSKMAT00000030145.1">
    <property type="protein sequence ID" value="ENSKMAP00000029777.1"/>
    <property type="gene ID" value="ENSKMAG00000022020.1"/>
</dbReference>
<reference evidence="1" key="2">
    <citation type="submission" date="2025-09" db="UniProtKB">
        <authorList>
            <consortium name="Ensembl"/>
        </authorList>
    </citation>
    <scope>IDENTIFICATION</scope>
</reference>
<dbReference type="Gene3D" id="2.40.128.20">
    <property type="match status" value="1"/>
</dbReference>
<evidence type="ECO:0000313" key="1">
    <source>
        <dbReference type="Ensembl" id="ENSKMAP00000029777.1"/>
    </source>
</evidence>
<organism evidence="1 2">
    <name type="scientific">Kryptolebias marmoratus</name>
    <name type="common">Mangrove killifish</name>
    <name type="synonym">Rivulus marmoratus</name>
    <dbReference type="NCBI Taxonomy" id="37003"/>
    <lineage>
        <taxon>Eukaryota</taxon>
        <taxon>Metazoa</taxon>
        <taxon>Chordata</taxon>
        <taxon>Craniata</taxon>
        <taxon>Vertebrata</taxon>
        <taxon>Euteleostomi</taxon>
        <taxon>Actinopterygii</taxon>
        <taxon>Neopterygii</taxon>
        <taxon>Teleostei</taxon>
        <taxon>Neoteleostei</taxon>
        <taxon>Acanthomorphata</taxon>
        <taxon>Ovalentaria</taxon>
        <taxon>Atherinomorphae</taxon>
        <taxon>Cyprinodontiformes</taxon>
        <taxon>Rivulidae</taxon>
        <taxon>Kryptolebias</taxon>
    </lineage>
</organism>
<proteinExistence type="predicted"/>
<dbReference type="GeneTree" id="ENSGT01120000272724"/>
<dbReference type="AlphaFoldDB" id="A0A3Q3H2T7"/>
<reference evidence="1" key="1">
    <citation type="submission" date="2025-08" db="UniProtKB">
        <authorList>
            <consortium name="Ensembl"/>
        </authorList>
    </citation>
    <scope>IDENTIFICATION</scope>
</reference>
<dbReference type="InterPro" id="IPR012674">
    <property type="entry name" value="Calycin"/>
</dbReference>
<protein>
    <recommendedName>
        <fullName evidence="3">Lipocalin/cytosolic fatty-acid binding domain-containing protein</fullName>
    </recommendedName>
</protein>
<evidence type="ECO:0000313" key="2">
    <source>
        <dbReference type="Proteomes" id="UP000264800"/>
    </source>
</evidence>